<accession>A0AA97LGV7</accession>
<dbReference type="AlphaFoldDB" id="A0AA97LGV7"/>
<feature type="region of interest" description="Disordered" evidence="1">
    <location>
        <begin position="242"/>
        <end position="322"/>
    </location>
</feature>
<feature type="compositionally biased region" description="Basic and acidic residues" evidence="1">
    <location>
        <begin position="147"/>
        <end position="161"/>
    </location>
</feature>
<dbReference type="Proteomes" id="UP001190640">
    <property type="component" value="Chromosome 15"/>
</dbReference>
<keyword evidence="2" id="KW-1185">Reference proteome</keyword>
<evidence type="ECO:0000256" key="1">
    <source>
        <dbReference type="SAM" id="MobiDB-lite"/>
    </source>
</evidence>
<dbReference type="KEGG" id="emc:129343009"/>
<dbReference type="RefSeq" id="XP_054854944.1">
    <property type="nucleotide sequence ID" value="XM_054998969.1"/>
</dbReference>
<reference evidence="3" key="1">
    <citation type="submission" date="2025-08" db="UniProtKB">
        <authorList>
            <consortium name="RefSeq"/>
        </authorList>
    </citation>
    <scope>IDENTIFICATION</scope>
    <source>
        <tissue evidence="3">Blood</tissue>
    </source>
</reference>
<organism evidence="2 3">
    <name type="scientific">Eublepharis macularius</name>
    <name type="common">Leopard gecko</name>
    <name type="synonym">Cyrtodactylus macularius</name>
    <dbReference type="NCBI Taxonomy" id="481883"/>
    <lineage>
        <taxon>Eukaryota</taxon>
        <taxon>Metazoa</taxon>
        <taxon>Chordata</taxon>
        <taxon>Craniata</taxon>
        <taxon>Vertebrata</taxon>
        <taxon>Euteleostomi</taxon>
        <taxon>Lepidosauria</taxon>
        <taxon>Squamata</taxon>
        <taxon>Bifurcata</taxon>
        <taxon>Gekkota</taxon>
        <taxon>Eublepharidae</taxon>
        <taxon>Eublepharinae</taxon>
        <taxon>Eublepharis</taxon>
    </lineage>
</organism>
<feature type="region of interest" description="Disordered" evidence="1">
    <location>
        <begin position="41"/>
        <end position="70"/>
    </location>
</feature>
<feature type="region of interest" description="Disordered" evidence="1">
    <location>
        <begin position="105"/>
        <end position="210"/>
    </location>
</feature>
<name>A0AA97LGV7_EUBMA</name>
<sequence length="322" mass="34327">MIKRKHPQSPGLAFQAGLASPAISSAEERGTLRSTCCSPPLQAPFRLAFPPPPPGVLDEVPPEGLQDAHPAREGQLQAHFFRRVGCRKSSQAPNWKGLRLALPEAGRPVEGPAGLSRPIKGQPGERAGRTRSLPPGQPLPRFQAGAEQRRSPPARADDHLRSGMGAGHGRANRPAGSGPRHRRDLQARFPASERPSSSTRAFARAGAGGVSARQARRRVSLHAHVQCGPLSDAWQSRRAAEFLGRGGQGSERQPAAFPGPPELRSRPLPGPGRLPRKGRRGAAGPPRALWSPPRRPGSRGAEEPRKGKAGQPLQTWLVAALT</sequence>
<dbReference type="GeneID" id="129343009"/>
<evidence type="ECO:0000313" key="3">
    <source>
        <dbReference type="RefSeq" id="XP_054854944.1"/>
    </source>
</evidence>
<protein>
    <submittedName>
        <fullName evidence="3">Translation initiation factor IF-2-like</fullName>
    </submittedName>
</protein>
<gene>
    <name evidence="3" type="primary">LOC129343009</name>
</gene>
<evidence type="ECO:0000313" key="2">
    <source>
        <dbReference type="Proteomes" id="UP001190640"/>
    </source>
</evidence>
<proteinExistence type="predicted"/>